<reference evidence="8" key="3">
    <citation type="submission" date="2021-06" db="EMBL/GenBank/DDBJ databases">
        <title>Genomic Description and Analysis of Intracellular Bacteria, Candidatus Berkiella cookevillensis and Candidatus Berkiella aquae.</title>
        <authorList>
            <person name="Kidane D.T."/>
            <person name="Mehari Y.T."/>
            <person name="Rice F.C."/>
            <person name="Arivett B.A."/>
            <person name="Farone A.L."/>
            <person name="Berk S.G."/>
            <person name="Farone M.B."/>
        </authorList>
    </citation>
    <scope>NUCLEOTIDE SEQUENCE</scope>
    <source>
        <strain evidence="8">CC99</strain>
    </source>
</reference>
<dbReference type="OrthoDB" id="9785502at2"/>
<dbReference type="PROSITE" id="PS00460">
    <property type="entry name" value="GLUTATHIONE_PEROXID_1"/>
    <property type="match status" value="1"/>
</dbReference>
<sequence>MKKQIYALLIAFIFSPFQSFAKVKTLDKTAYDFSFKTLVGEKPMRLKQFEGKVLLIVNTASNCGFTSQYKGLEEIYQTYADKGLIVIGVPSNDFGAQEPGNNMEISNFCKLNYGVSFPMASKEVVSGDNAHPFYIWAKQSLGFGTGPKWNFHKYLINRKGELIDYFNSTTLPESDRIKKSIEKALMEKL</sequence>
<keyword evidence="9" id="KW-1185">Reference proteome</keyword>
<dbReference type="Gene3D" id="3.40.30.10">
    <property type="entry name" value="Glutaredoxin"/>
    <property type="match status" value="1"/>
</dbReference>
<gene>
    <name evidence="7" type="primary">gpx1</name>
    <name evidence="8" type="ORF">CC99x_001935</name>
    <name evidence="7" type="ORF">CC99x_00675</name>
</gene>
<keyword evidence="3 5" id="KW-0560">Oxidoreductase</keyword>
<dbReference type="InterPro" id="IPR036249">
    <property type="entry name" value="Thioredoxin-like_sf"/>
</dbReference>
<dbReference type="EMBL" id="LKHV02000001">
    <property type="protein sequence ID" value="MCS5707659.1"/>
    <property type="molecule type" value="Genomic_DNA"/>
</dbReference>
<dbReference type="InterPro" id="IPR000889">
    <property type="entry name" value="Glutathione_peroxidase"/>
</dbReference>
<dbReference type="InterPro" id="IPR029759">
    <property type="entry name" value="GPX_AS"/>
</dbReference>
<comment type="caution">
    <text evidence="7">The sequence shown here is derived from an EMBL/GenBank/DDBJ whole genome shotgun (WGS) entry which is preliminary data.</text>
</comment>
<dbReference type="GO" id="GO:0034599">
    <property type="term" value="P:cellular response to oxidative stress"/>
    <property type="evidence" value="ECO:0007669"/>
    <property type="project" value="TreeGrafter"/>
</dbReference>
<reference evidence="8" key="2">
    <citation type="journal article" date="2016" name="Genome Announc.">
        <title>Draft Genome Sequences of Two Novel Amoeba-Resistant Intranuclear Bacteria, 'Candidatus Berkiella cookevillensis' and 'Candidatus Berkiella aquae'.</title>
        <authorList>
            <person name="Mehari Y.T."/>
            <person name="Arivett B.A."/>
            <person name="Farone A.L."/>
            <person name="Gunderson J.H."/>
            <person name="Farone M.B."/>
        </authorList>
    </citation>
    <scope>NUCLEOTIDE SEQUENCE</scope>
    <source>
        <strain evidence="8">CC99</strain>
    </source>
</reference>
<organism evidence="7">
    <name type="scientific">Candidatus Berkiella cookevillensis</name>
    <dbReference type="NCBI Taxonomy" id="437022"/>
    <lineage>
        <taxon>Bacteria</taxon>
        <taxon>Pseudomonadati</taxon>
        <taxon>Pseudomonadota</taxon>
        <taxon>Gammaproteobacteria</taxon>
        <taxon>Candidatus Berkiellales</taxon>
        <taxon>Candidatus Berkiellaceae</taxon>
        <taxon>Candidatus Berkiella</taxon>
    </lineage>
</organism>
<evidence type="ECO:0000313" key="8">
    <source>
        <dbReference type="EMBL" id="MCS5707659.1"/>
    </source>
</evidence>
<keyword evidence="6" id="KW-0732">Signal</keyword>
<dbReference type="Proteomes" id="UP000051494">
    <property type="component" value="Unassembled WGS sequence"/>
</dbReference>
<protein>
    <recommendedName>
        <fullName evidence="5">Glutathione peroxidase</fullName>
    </recommendedName>
</protein>
<evidence type="ECO:0000256" key="6">
    <source>
        <dbReference type="SAM" id="SignalP"/>
    </source>
</evidence>
<feature type="chain" id="PRO_5043129791" description="Glutathione peroxidase" evidence="6">
    <location>
        <begin position="22"/>
        <end position="189"/>
    </location>
</feature>
<dbReference type="PRINTS" id="PR01011">
    <property type="entry name" value="GLUTPROXDASE"/>
</dbReference>
<dbReference type="PANTHER" id="PTHR11592:SF78">
    <property type="entry name" value="GLUTATHIONE PEROXIDASE"/>
    <property type="match status" value="1"/>
</dbReference>
<dbReference type="CDD" id="cd00340">
    <property type="entry name" value="GSH_Peroxidase"/>
    <property type="match status" value="1"/>
</dbReference>
<dbReference type="RefSeq" id="WP_083477283.1">
    <property type="nucleotide sequence ID" value="NZ_LKHV02000001.1"/>
</dbReference>
<dbReference type="PATRIC" id="fig|1590042.3.peg.693"/>
<dbReference type="GO" id="GO:0004601">
    <property type="term" value="F:peroxidase activity"/>
    <property type="evidence" value="ECO:0007669"/>
    <property type="project" value="UniProtKB-KW"/>
</dbReference>
<evidence type="ECO:0000256" key="5">
    <source>
        <dbReference type="RuleBase" id="RU000499"/>
    </source>
</evidence>
<dbReference type="PIRSF" id="PIRSF000303">
    <property type="entry name" value="Glutathion_perox"/>
    <property type="match status" value="1"/>
</dbReference>
<evidence type="ECO:0000256" key="1">
    <source>
        <dbReference type="ARBA" id="ARBA00006926"/>
    </source>
</evidence>
<proteinExistence type="inferred from homology"/>
<dbReference type="EMBL" id="LKHV01000002">
    <property type="protein sequence ID" value="KRG19662.1"/>
    <property type="molecule type" value="Genomic_DNA"/>
</dbReference>
<comment type="similarity">
    <text evidence="1 5">Belongs to the glutathione peroxidase family.</text>
</comment>
<dbReference type="SUPFAM" id="SSF52833">
    <property type="entry name" value="Thioredoxin-like"/>
    <property type="match status" value="1"/>
</dbReference>
<evidence type="ECO:0000313" key="7">
    <source>
        <dbReference type="EMBL" id="KRG19662.1"/>
    </source>
</evidence>
<dbReference type="PROSITE" id="PS51355">
    <property type="entry name" value="GLUTATHIONE_PEROXID_3"/>
    <property type="match status" value="1"/>
</dbReference>
<evidence type="ECO:0000256" key="4">
    <source>
        <dbReference type="PIRSR" id="PIRSR000303-1"/>
    </source>
</evidence>
<keyword evidence="2 5" id="KW-0575">Peroxidase</keyword>
<dbReference type="AlphaFoldDB" id="A0A0Q9YS42"/>
<evidence type="ECO:0000256" key="3">
    <source>
        <dbReference type="ARBA" id="ARBA00023002"/>
    </source>
</evidence>
<dbReference type="PANTHER" id="PTHR11592">
    <property type="entry name" value="GLUTATHIONE PEROXIDASE"/>
    <property type="match status" value="1"/>
</dbReference>
<dbReference type="STRING" id="437022.CC99x_00675"/>
<accession>A0A0Q9YS42</accession>
<evidence type="ECO:0000256" key="2">
    <source>
        <dbReference type="ARBA" id="ARBA00022559"/>
    </source>
</evidence>
<evidence type="ECO:0000313" key="9">
    <source>
        <dbReference type="Proteomes" id="UP000051494"/>
    </source>
</evidence>
<dbReference type="Pfam" id="PF00255">
    <property type="entry name" value="GSHPx"/>
    <property type="match status" value="1"/>
</dbReference>
<feature type="active site" evidence="4">
    <location>
        <position position="63"/>
    </location>
</feature>
<reference evidence="7" key="1">
    <citation type="submission" date="2015-09" db="EMBL/GenBank/DDBJ databases">
        <title>Draft Genome Sequences of Two Novel Amoeba-resistant Intranuclear Bacteria, Candidatus Berkiella cookevillensis and Candidatus Berkiella aquae.</title>
        <authorList>
            <person name="Mehari Y.T."/>
            <person name="Arivett B.A."/>
            <person name="Farone A.L."/>
            <person name="Gunderson J.H."/>
            <person name="Farone M.B."/>
        </authorList>
    </citation>
    <scope>NUCLEOTIDE SEQUENCE [LARGE SCALE GENOMIC DNA]</scope>
    <source>
        <strain evidence="7">CC99</strain>
    </source>
</reference>
<name>A0A0Q9YS42_9GAMM</name>
<feature type="signal peptide" evidence="6">
    <location>
        <begin position="1"/>
        <end position="21"/>
    </location>
</feature>